<accession>A0ACB9HNU6</accession>
<gene>
    <name evidence="1" type="ORF">L1987_32893</name>
</gene>
<keyword evidence="2" id="KW-1185">Reference proteome</keyword>
<organism evidence="1 2">
    <name type="scientific">Smallanthus sonchifolius</name>
    <dbReference type="NCBI Taxonomy" id="185202"/>
    <lineage>
        <taxon>Eukaryota</taxon>
        <taxon>Viridiplantae</taxon>
        <taxon>Streptophyta</taxon>
        <taxon>Embryophyta</taxon>
        <taxon>Tracheophyta</taxon>
        <taxon>Spermatophyta</taxon>
        <taxon>Magnoliopsida</taxon>
        <taxon>eudicotyledons</taxon>
        <taxon>Gunneridae</taxon>
        <taxon>Pentapetalae</taxon>
        <taxon>asterids</taxon>
        <taxon>campanulids</taxon>
        <taxon>Asterales</taxon>
        <taxon>Asteraceae</taxon>
        <taxon>Asteroideae</taxon>
        <taxon>Heliantheae alliance</taxon>
        <taxon>Millerieae</taxon>
        <taxon>Smallanthus</taxon>
    </lineage>
</organism>
<proteinExistence type="predicted"/>
<evidence type="ECO:0000313" key="1">
    <source>
        <dbReference type="EMBL" id="KAI3797633.1"/>
    </source>
</evidence>
<dbReference type="Proteomes" id="UP001056120">
    <property type="component" value="Linkage Group LG11"/>
</dbReference>
<name>A0ACB9HNU6_9ASTR</name>
<sequence length="259" mass="28563">MSSANPEPAPLQHVVSDDEDVQEEPDQVSESKPEEESEKEPVEGANSDTDAGETVLYSVMHEEDTSSEEVRPPTPSPPRSPRPVPLRSEWVNFMGLVHRRIASKTVFPPKKRALSSTDAEPLPKRHCLLNQVEIGKLSHQIRPKDVGPIEQTRPTSPRMSKPQPDPEAQLSEDASKDSDAIIEALDDRLVQLQGVVDLNDSALKRLHGRVTIGETRLTAAWKGAFAVGQRDARTGERLDSFAALTIVNTMLLAFFLIRG</sequence>
<evidence type="ECO:0000313" key="2">
    <source>
        <dbReference type="Proteomes" id="UP001056120"/>
    </source>
</evidence>
<dbReference type="EMBL" id="CM042028">
    <property type="protein sequence ID" value="KAI3797633.1"/>
    <property type="molecule type" value="Genomic_DNA"/>
</dbReference>
<comment type="caution">
    <text evidence="1">The sequence shown here is derived from an EMBL/GenBank/DDBJ whole genome shotgun (WGS) entry which is preliminary data.</text>
</comment>
<reference evidence="1 2" key="2">
    <citation type="journal article" date="2022" name="Mol. Ecol. Resour.">
        <title>The genomes of chicory, endive, great burdock and yacon provide insights into Asteraceae paleo-polyploidization history and plant inulin production.</title>
        <authorList>
            <person name="Fan W."/>
            <person name="Wang S."/>
            <person name="Wang H."/>
            <person name="Wang A."/>
            <person name="Jiang F."/>
            <person name="Liu H."/>
            <person name="Zhao H."/>
            <person name="Xu D."/>
            <person name="Zhang Y."/>
        </authorList>
    </citation>
    <scope>NUCLEOTIDE SEQUENCE [LARGE SCALE GENOMIC DNA]</scope>
    <source>
        <strain evidence="2">cv. Yunnan</strain>
        <tissue evidence="1">Leaves</tissue>
    </source>
</reference>
<protein>
    <submittedName>
        <fullName evidence="1">Uncharacterized protein</fullName>
    </submittedName>
</protein>
<reference evidence="2" key="1">
    <citation type="journal article" date="2022" name="Mol. Ecol. Resour.">
        <title>The genomes of chicory, endive, great burdock and yacon provide insights into Asteraceae palaeo-polyploidization history and plant inulin production.</title>
        <authorList>
            <person name="Fan W."/>
            <person name="Wang S."/>
            <person name="Wang H."/>
            <person name="Wang A."/>
            <person name="Jiang F."/>
            <person name="Liu H."/>
            <person name="Zhao H."/>
            <person name="Xu D."/>
            <person name="Zhang Y."/>
        </authorList>
    </citation>
    <scope>NUCLEOTIDE SEQUENCE [LARGE SCALE GENOMIC DNA]</scope>
    <source>
        <strain evidence="2">cv. Yunnan</strain>
    </source>
</reference>